<keyword evidence="5" id="KW-0539">Nucleus</keyword>
<evidence type="ECO:0000313" key="9">
    <source>
        <dbReference type="Proteomes" id="UP000221165"/>
    </source>
</evidence>
<accession>A0A2C6KHJ9</accession>
<feature type="compositionally biased region" description="Basic and acidic residues" evidence="6">
    <location>
        <begin position="187"/>
        <end position="203"/>
    </location>
</feature>
<protein>
    <submittedName>
        <fullName evidence="8">Transcription factor with ap2 domain</fullName>
    </submittedName>
</protein>
<evidence type="ECO:0000256" key="3">
    <source>
        <dbReference type="ARBA" id="ARBA00023125"/>
    </source>
</evidence>
<evidence type="ECO:0000256" key="6">
    <source>
        <dbReference type="SAM" id="MobiDB-lite"/>
    </source>
</evidence>
<feature type="region of interest" description="Disordered" evidence="6">
    <location>
        <begin position="128"/>
        <end position="260"/>
    </location>
</feature>
<dbReference type="AlphaFoldDB" id="A0A2C6KHJ9"/>
<dbReference type="EMBL" id="MIGC01006828">
    <property type="protein sequence ID" value="PHJ16002.1"/>
    <property type="molecule type" value="Genomic_DNA"/>
</dbReference>
<dbReference type="OrthoDB" id="333966at2759"/>
<dbReference type="Gene3D" id="1.20.5.2050">
    <property type="match status" value="1"/>
</dbReference>
<evidence type="ECO:0000256" key="2">
    <source>
        <dbReference type="ARBA" id="ARBA00023015"/>
    </source>
</evidence>
<evidence type="ECO:0000313" key="8">
    <source>
        <dbReference type="EMBL" id="PHJ16002.1"/>
    </source>
</evidence>
<proteinExistence type="predicted"/>
<feature type="region of interest" description="Disordered" evidence="6">
    <location>
        <begin position="1"/>
        <end position="25"/>
    </location>
</feature>
<dbReference type="GO" id="GO:0003677">
    <property type="term" value="F:DNA binding"/>
    <property type="evidence" value="ECO:0007669"/>
    <property type="project" value="UniProtKB-KW"/>
</dbReference>
<dbReference type="GeneID" id="94433501"/>
<keyword evidence="9" id="KW-1185">Reference proteome</keyword>
<evidence type="ECO:0000259" key="7">
    <source>
        <dbReference type="Pfam" id="PF00847"/>
    </source>
</evidence>
<dbReference type="VEuPathDB" id="ToxoDB:CSUI_010185"/>
<feature type="compositionally biased region" description="Polar residues" evidence="6">
    <location>
        <begin position="465"/>
        <end position="479"/>
    </location>
</feature>
<feature type="domain" description="AP2/ERF" evidence="7">
    <location>
        <begin position="263"/>
        <end position="314"/>
    </location>
</feature>
<dbReference type="RefSeq" id="XP_067917734.1">
    <property type="nucleotide sequence ID" value="XM_068070290.1"/>
</dbReference>
<gene>
    <name evidence="8" type="ORF">CSUI_010185</name>
</gene>
<keyword evidence="4" id="KW-0804">Transcription</keyword>
<feature type="compositionally biased region" description="Basic and acidic residues" evidence="6">
    <location>
        <begin position="211"/>
        <end position="224"/>
    </location>
</feature>
<feature type="compositionally biased region" description="Polar residues" evidence="6">
    <location>
        <begin position="128"/>
        <end position="141"/>
    </location>
</feature>
<sequence length="703" mass="74732">MGDDAGSPPATWAQPERETETGAAEVVPLTFVSNEDFLRSGDNLDSIEGVSAAVCGPESGTCQPPLVGSGRMTGGRQQDQPQEGPREDMRGCEEPLIASEKDVSVLHDRISGGCGTSKLTCRVATPDTNDTISIGSSTESCSVRHVTPDDSSVEEGTDTHGVGGATCGQGFGRDSPANPPDDSLDSIQRHAAPEEAPPRHDCNDSPVQRGQRTETEGVRMEVKHASGSIGRYRMAPTRGRFGGRRDKASRKRGGPGFQMVSSSGFPGVSWNRRMGAWLAFYYDSQARRSRTFHPKHFNNDVEQARIAAIEFKISVGDTEPKRQPCRYTFLPGSEDELMTEVGAHDTGARKMYGQQRPPGSLPEDRSPVVAESAPGDSAVFQSTPYQSECKGSGVGGAVPSFSQLHEPICSSTLMFFTGPELNTAQLQSLPSYGDWVHPEAASTLLPWDLGQQLLKDGNSSEKRGQPSTPASGQASTSTESEVHPETNEVTGSKDPGIAGTAQVLSPSADAGTSESHHSIPLAPRESLYRKAAGTDPSSDLSRLLTAESISRPVDQPQHLWINSGVAGERLLASGGNLDLTVLAEGRRGDARKRLRTQCRSARDDVHAPLQAECLMRSGRRGSEEPGTPFFKLASAEMVPRNLTSGSASGVPSLPCDAPYEQLGDPFSLNLLPAYGEWILPIAPPGAAEMCAVEAGGLTETNPC</sequence>
<dbReference type="Proteomes" id="UP000221165">
    <property type="component" value="Unassembled WGS sequence"/>
</dbReference>
<keyword evidence="2" id="KW-0805">Transcription regulation</keyword>
<feature type="compositionally biased region" description="Gly residues" evidence="6">
    <location>
        <begin position="161"/>
        <end position="171"/>
    </location>
</feature>
<feature type="compositionally biased region" description="Polar residues" evidence="6">
    <location>
        <begin position="502"/>
        <end position="513"/>
    </location>
</feature>
<keyword evidence="3" id="KW-0238">DNA-binding</keyword>
<dbReference type="InterPro" id="IPR001471">
    <property type="entry name" value="AP2/ERF_dom"/>
</dbReference>
<comment type="subcellular location">
    <subcellularLocation>
        <location evidence="1">Nucleus</location>
    </subcellularLocation>
</comment>
<evidence type="ECO:0000256" key="4">
    <source>
        <dbReference type="ARBA" id="ARBA00023163"/>
    </source>
</evidence>
<feature type="region of interest" description="Disordered" evidence="6">
    <location>
        <begin position="454"/>
        <end position="539"/>
    </location>
</feature>
<feature type="region of interest" description="Disordered" evidence="6">
    <location>
        <begin position="57"/>
        <end position="94"/>
    </location>
</feature>
<name>A0A2C6KHJ9_9APIC</name>
<dbReference type="Pfam" id="PF00847">
    <property type="entry name" value="AP2"/>
    <property type="match status" value="1"/>
</dbReference>
<dbReference type="GO" id="GO:0003700">
    <property type="term" value="F:DNA-binding transcription factor activity"/>
    <property type="evidence" value="ECO:0007669"/>
    <property type="project" value="InterPro"/>
</dbReference>
<reference evidence="8 9" key="1">
    <citation type="journal article" date="2017" name="Int. J. Parasitol.">
        <title>The genome of the protozoan parasite Cystoisospora suis and a reverse vaccinology approach to identify vaccine candidates.</title>
        <authorList>
            <person name="Palmieri N."/>
            <person name="Shrestha A."/>
            <person name="Ruttkowski B."/>
            <person name="Beck T."/>
            <person name="Vogl C."/>
            <person name="Tomley F."/>
            <person name="Blake D.P."/>
            <person name="Joachim A."/>
        </authorList>
    </citation>
    <scope>NUCLEOTIDE SEQUENCE [LARGE SCALE GENOMIC DNA]</scope>
    <source>
        <strain evidence="8 9">Wien I</strain>
    </source>
</reference>
<comment type="caution">
    <text evidence="8">The sequence shown here is derived from an EMBL/GenBank/DDBJ whole genome shotgun (WGS) entry which is preliminary data.</text>
</comment>
<dbReference type="GO" id="GO:0005634">
    <property type="term" value="C:nucleus"/>
    <property type="evidence" value="ECO:0007669"/>
    <property type="project" value="UniProtKB-SubCell"/>
</dbReference>
<evidence type="ECO:0000256" key="1">
    <source>
        <dbReference type="ARBA" id="ARBA00004123"/>
    </source>
</evidence>
<organism evidence="8 9">
    <name type="scientific">Cystoisospora suis</name>
    <dbReference type="NCBI Taxonomy" id="483139"/>
    <lineage>
        <taxon>Eukaryota</taxon>
        <taxon>Sar</taxon>
        <taxon>Alveolata</taxon>
        <taxon>Apicomplexa</taxon>
        <taxon>Conoidasida</taxon>
        <taxon>Coccidia</taxon>
        <taxon>Eucoccidiorida</taxon>
        <taxon>Eimeriorina</taxon>
        <taxon>Sarcocystidae</taxon>
        <taxon>Cystoisospora</taxon>
    </lineage>
</organism>
<evidence type="ECO:0000256" key="5">
    <source>
        <dbReference type="ARBA" id="ARBA00023242"/>
    </source>
</evidence>
<feature type="compositionally biased region" description="Basic and acidic residues" evidence="6">
    <location>
        <begin position="84"/>
        <end position="94"/>
    </location>
</feature>
<feature type="region of interest" description="Disordered" evidence="6">
    <location>
        <begin position="349"/>
        <end position="384"/>
    </location>
</feature>